<accession>A0A2K8SSB8</accession>
<name>A0A2K8SSB8_9NOSO</name>
<sequence>MQRLQELALRYAIERRKPLQSTGSPTWISKIKYESYRIKIVGIFTI</sequence>
<gene>
    <name evidence="1" type="ORF">COO91_04313</name>
</gene>
<evidence type="ECO:0000313" key="1">
    <source>
        <dbReference type="EMBL" id="AUB38346.1"/>
    </source>
</evidence>
<evidence type="ECO:0000313" key="2">
    <source>
        <dbReference type="Proteomes" id="UP000232003"/>
    </source>
</evidence>
<dbReference type="AlphaFoldDB" id="A0A2K8SSB8"/>
<dbReference type="KEGG" id="nfl:COO91_04313"/>
<proteinExistence type="predicted"/>
<reference evidence="1 2" key="1">
    <citation type="submission" date="2017-11" db="EMBL/GenBank/DDBJ databases">
        <title>Complete genome of a free-living desiccation-tolerant cyanobacterium and its photosynthetic adaptation to extreme terrestrial habitat.</title>
        <authorList>
            <person name="Shang J."/>
        </authorList>
    </citation>
    <scope>NUCLEOTIDE SEQUENCE [LARGE SCALE GENOMIC DNA]</scope>
    <source>
        <strain evidence="1 2">CCNUN1</strain>
    </source>
</reference>
<dbReference type="Proteomes" id="UP000232003">
    <property type="component" value="Chromosome"/>
</dbReference>
<organism evidence="1 2">
    <name type="scientific">Nostoc flagelliforme CCNUN1</name>
    <dbReference type="NCBI Taxonomy" id="2038116"/>
    <lineage>
        <taxon>Bacteria</taxon>
        <taxon>Bacillati</taxon>
        <taxon>Cyanobacteriota</taxon>
        <taxon>Cyanophyceae</taxon>
        <taxon>Nostocales</taxon>
        <taxon>Nostocaceae</taxon>
        <taxon>Nostoc</taxon>
    </lineage>
</organism>
<dbReference type="EMBL" id="CP024785">
    <property type="protein sequence ID" value="AUB38346.1"/>
    <property type="molecule type" value="Genomic_DNA"/>
</dbReference>
<protein>
    <submittedName>
        <fullName evidence="1">Uncharacterized protein</fullName>
    </submittedName>
</protein>
<keyword evidence="2" id="KW-1185">Reference proteome</keyword>